<evidence type="ECO:0000256" key="1">
    <source>
        <dbReference type="ARBA" id="ARBA00022801"/>
    </source>
</evidence>
<dbReference type="GO" id="GO:0016787">
    <property type="term" value="F:hydrolase activity"/>
    <property type="evidence" value="ECO:0007669"/>
    <property type="project" value="UniProtKB-KW"/>
</dbReference>
<dbReference type="PANTHER" id="PTHR43329">
    <property type="entry name" value="EPOXIDE HYDROLASE"/>
    <property type="match status" value="1"/>
</dbReference>
<feature type="domain" description="AB hydrolase-1" evidence="2">
    <location>
        <begin position="42"/>
        <end position="288"/>
    </location>
</feature>
<comment type="caution">
    <text evidence="3">The sequence shown here is derived from an EMBL/GenBank/DDBJ whole genome shotgun (WGS) entry which is preliminary data.</text>
</comment>
<keyword evidence="4" id="KW-1185">Reference proteome</keyword>
<evidence type="ECO:0000259" key="2">
    <source>
        <dbReference type="Pfam" id="PF00561"/>
    </source>
</evidence>
<gene>
    <name evidence="3" type="ORF">LHJ74_23650</name>
</gene>
<dbReference type="InterPro" id="IPR029058">
    <property type="entry name" value="AB_hydrolase_fold"/>
</dbReference>
<dbReference type="Proteomes" id="UP001156389">
    <property type="component" value="Unassembled WGS sequence"/>
</dbReference>
<organism evidence="3 4">
    <name type="scientific">Streptomyces gossypii</name>
    <dbReference type="NCBI Taxonomy" id="2883101"/>
    <lineage>
        <taxon>Bacteria</taxon>
        <taxon>Bacillati</taxon>
        <taxon>Actinomycetota</taxon>
        <taxon>Actinomycetes</taxon>
        <taxon>Kitasatosporales</taxon>
        <taxon>Streptomycetaceae</taxon>
        <taxon>Streptomyces</taxon>
    </lineage>
</organism>
<dbReference type="PRINTS" id="PR00412">
    <property type="entry name" value="EPOXHYDRLASE"/>
</dbReference>
<dbReference type="Pfam" id="PF00561">
    <property type="entry name" value="Abhydrolase_1"/>
    <property type="match status" value="1"/>
</dbReference>
<dbReference type="RefSeq" id="WP_260220197.1">
    <property type="nucleotide sequence ID" value="NZ_JAJAGO010000011.1"/>
</dbReference>
<evidence type="ECO:0000313" key="4">
    <source>
        <dbReference type="Proteomes" id="UP001156389"/>
    </source>
</evidence>
<dbReference type="SUPFAM" id="SSF53474">
    <property type="entry name" value="alpha/beta-Hydrolases"/>
    <property type="match status" value="1"/>
</dbReference>
<dbReference type="EMBL" id="JAJAGO010000011">
    <property type="protein sequence ID" value="MCT2592872.1"/>
    <property type="molecule type" value="Genomic_DNA"/>
</dbReference>
<accession>A0ABT2JY93</accession>
<keyword evidence="1 3" id="KW-0378">Hydrolase</keyword>
<dbReference type="Gene3D" id="3.40.50.1820">
    <property type="entry name" value="alpha/beta hydrolase"/>
    <property type="match status" value="1"/>
</dbReference>
<name>A0ABT2JY93_9ACTN</name>
<dbReference type="InterPro" id="IPR000639">
    <property type="entry name" value="Epox_hydrolase-like"/>
</dbReference>
<proteinExistence type="predicted"/>
<reference evidence="3 4" key="1">
    <citation type="submission" date="2021-10" db="EMBL/GenBank/DDBJ databases">
        <title>Streptomyces gossypii sp. nov., isolated from soil collected from cotton field.</title>
        <authorList>
            <person name="Ge X."/>
            <person name="Chen X."/>
            <person name="Liu W."/>
        </authorList>
    </citation>
    <scope>NUCLEOTIDE SEQUENCE [LARGE SCALE GENOMIC DNA]</scope>
    <source>
        <strain evidence="3 4">N2-109</strain>
    </source>
</reference>
<evidence type="ECO:0000313" key="3">
    <source>
        <dbReference type="EMBL" id="MCT2592872.1"/>
    </source>
</evidence>
<dbReference type="InterPro" id="IPR000073">
    <property type="entry name" value="AB_hydrolase_1"/>
</dbReference>
<sequence>MSMTTATPSTASETPAGLTHGMADIEPGLRLHYVTAGEGGRTLVLLHGFPQTWWEWHRVITPLADSGFRVIAVDYRGAGQSWRPPGGYDKRTMAGDIRRLLRSHLGIEEPVVIAGHDIGLMVAYAYAQEYRDEVSQLIVMDAPLPGTEVFDRLRTDPRVWHFAFHGARDVAEMLVAGRERPYLQSFFNARNSDPSAISAADLDVYVSAYSAPGAMRAGFEVYRAFDQDAEDNRAALRRNGKLTVPVLALGGAVSTSGALIEEMMREVAEDVTGLIVPGTAHWIAEENPAGFLAAVREFTGTAAG</sequence>
<protein>
    <submittedName>
        <fullName evidence="3">Alpha/beta hydrolase</fullName>
    </submittedName>
</protein>